<feature type="region of interest" description="Disordered" evidence="1">
    <location>
        <begin position="1"/>
        <end position="22"/>
    </location>
</feature>
<sequence>MAQSSSPSSSSTYNHPSASSHGSSFAQILDFRIEVDVGVDLMKSYESNVVEFTESLIQENCVNSIDVGEVKVDVEECWRRFLVLLWRSWIQRAVLIAYI</sequence>
<comment type="caution">
    <text evidence="2">The sequence shown here is derived from an EMBL/GenBank/DDBJ whole genome shotgun (WGS) entry which is preliminary data.</text>
</comment>
<reference evidence="2" key="1">
    <citation type="journal article" date="2023" name="bioRxiv">
        <title>Improved chromosome-level genome assembly for marigold (Tagetes erecta).</title>
        <authorList>
            <person name="Jiang F."/>
            <person name="Yuan L."/>
            <person name="Wang S."/>
            <person name="Wang H."/>
            <person name="Xu D."/>
            <person name="Wang A."/>
            <person name="Fan W."/>
        </authorList>
    </citation>
    <scope>NUCLEOTIDE SEQUENCE</scope>
    <source>
        <strain evidence="2">WSJ</strain>
        <tissue evidence="2">Leaf</tissue>
    </source>
</reference>
<dbReference type="EMBL" id="JAUHHV010000006">
    <property type="protein sequence ID" value="KAK1421292.1"/>
    <property type="molecule type" value="Genomic_DNA"/>
</dbReference>
<evidence type="ECO:0000256" key="1">
    <source>
        <dbReference type="SAM" id="MobiDB-lite"/>
    </source>
</evidence>
<feature type="compositionally biased region" description="Low complexity" evidence="1">
    <location>
        <begin position="1"/>
        <end position="20"/>
    </location>
</feature>
<accession>A0AAD8NUB9</accession>
<organism evidence="2 3">
    <name type="scientific">Tagetes erecta</name>
    <name type="common">African marigold</name>
    <dbReference type="NCBI Taxonomy" id="13708"/>
    <lineage>
        <taxon>Eukaryota</taxon>
        <taxon>Viridiplantae</taxon>
        <taxon>Streptophyta</taxon>
        <taxon>Embryophyta</taxon>
        <taxon>Tracheophyta</taxon>
        <taxon>Spermatophyta</taxon>
        <taxon>Magnoliopsida</taxon>
        <taxon>eudicotyledons</taxon>
        <taxon>Gunneridae</taxon>
        <taxon>Pentapetalae</taxon>
        <taxon>asterids</taxon>
        <taxon>campanulids</taxon>
        <taxon>Asterales</taxon>
        <taxon>Asteraceae</taxon>
        <taxon>Asteroideae</taxon>
        <taxon>Heliantheae alliance</taxon>
        <taxon>Tageteae</taxon>
        <taxon>Tagetes</taxon>
    </lineage>
</organism>
<dbReference type="AlphaFoldDB" id="A0AAD8NUB9"/>
<name>A0AAD8NUB9_TARER</name>
<gene>
    <name evidence="2" type="ORF">QVD17_23500</name>
</gene>
<proteinExistence type="predicted"/>
<dbReference type="Proteomes" id="UP001229421">
    <property type="component" value="Unassembled WGS sequence"/>
</dbReference>
<evidence type="ECO:0000313" key="3">
    <source>
        <dbReference type="Proteomes" id="UP001229421"/>
    </source>
</evidence>
<keyword evidence="3" id="KW-1185">Reference proteome</keyword>
<evidence type="ECO:0000313" key="2">
    <source>
        <dbReference type="EMBL" id="KAK1421292.1"/>
    </source>
</evidence>
<protein>
    <submittedName>
        <fullName evidence="2">Uncharacterized protein</fullName>
    </submittedName>
</protein>